<accession>A0A1Q8QUA3</accession>
<keyword evidence="2" id="KW-1185">Reference proteome</keyword>
<reference evidence="1 2" key="1">
    <citation type="submission" date="2016-09" db="EMBL/GenBank/DDBJ databases">
        <title>Complete genome of Desulfosporosinus sp. OL.</title>
        <authorList>
            <person name="Mardanov A."/>
            <person name="Beletsky A."/>
            <person name="Panova A."/>
            <person name="Karnachuk O."/>
            <person name="Ravin N."/>
        </authorList>
    </citation>
    <scope>NUCLEOTIDE SEQUENCE [LARGE SCALE GENOMIC DNA]</scope>
    <source>
        <strain evidence="1 2">OL</strain>
    </source>
</reference>
<dbReference type="AlphaFoldDB" id="A0A1Q8QUA3"/>
<dbReference type="RefSeq" id="WP_075365390.1">
    <property type="nucleotide sequence ID" value="NZ_MLBF01000021.1"/>
</dbReference>
<dbReference type="EMBL" id="MLBF01000021">
    <property type="protein sequence ID" value="OLN30943.1"/>
    <property type="molecule type" value="Genomic_DNA"/>
</dbReference>
<proteinExistence type="predicted"/>
<comment type="caution">
    <text evidence="1">The sequence shown here is derived from an EMBL/GenBank/DDBJ whole genome shotgun (WGS) entry which is preliminary data.</text>
</comment>
<name>A0A1Q8QUA3_9FIRM</name>
<protein>
    <recommendedName>
        <fullName evidence="3">L-2-amino-thiazoline-4-carboxylic acid hydrolase</fullName>
    </recommendedName>
</protein>
<dbReference type="Proteomes" id="UP000186102">
    <property type="component" value="Unassembled WGS sequence"/>
</dbReference>
<evidence type="ECO:0008006" key="3">
    <source>
        <dbReference type="Google" id="ProtNLM"/>
    </source>
</evidence>
<dbReference type="STRING" id="1888891.DSOL_2830"/>
<evidence type="ECO:0000313" key="2">
    <source>
        <dbReference type="Proteomes" id="UP000186102"/>
    </source>
</evidence>
<dbReference type="OrthoDB" id="1796314at2"/>
<evidence type="ECO:0000313" key="1">
    <source>
        <dbReference type="EMBL" id="OLN30943.1"/>
    </source>
</evidence>
<gene>
    <name evidence="1" type="ORF">DSOL_2830</name>
</gene>
<sequence length="200" mass="22283">MALDFKVLQKVKGNPSTEVAAERRLKINPGQDYAYDLPKELIYAVNKEFPLEGLINPAGETSEDFLAKQGKTFMSLLIRKADSDAYRDRTADMIERVAQQTGIRFPHVFERYVELGILTLRPRDAWTVTEATTKALKVRSFNCSLGKMFAEKGLNNCQAFCLAANQEAAEKAGTNLQMTYSKDADSSGLCELSFRLIQGG</sequence>
<organism evidence="1 2">
    <name type="scientific">Desulfosporosinus metallidurans</name>
    <dbReference type="NCBI Taxonomy" id="1888891"/>
    <lineage>
        <taxon>Bacteria</taxon>
        <taxon>Bacillati</taxon>
        <taxon>Bacillota</taxon>
        <taxon>Clostridia</taxon>
        <taxon>Eubacteriales</taxon>
        <taxon>Desulfitobacteriaceae</taxon>
        <taxon>Desulfosporosinus</taxon>
    </lineage>
</organism>